<dbReference type="AlphaFoldDB" id="A0A8G2FXP9"/>
<keyword evidence="2" id="KW-1185">Reference proteome</keyword>
<proteinExistence type="predicted"/>
<name>A0A8G2FXP9_PICTO</name>
<accession>A0A8G2FXP9</accession>
<dbReference type="RefSeq" id="WP_084273102.1">
    <property type="nucleotide sequence ID" value="NZ_FWYE01000004.1"/>
</dbReference>
<sequence length="149" mass="17319">MLNAEEEYQYAIHNFKENTVKNIKYVSGQIVKFKKEKEIDSFNIDNDSITQEKTNNPPIIGYSNFIIFAKYILIEQKGRALGQRQVLNVIAKICEEPIKAEKLDIDFVLDTKAMDEFLNAQEKIILICFSNIILTLTIQIETFKILRKL</sequence>
<evidence type="ECO:0000313" key="2">
    <source>
        <dbReference type="Proteomes" id="UP000192315"/>
    </source>
</evidence>
<dbReference type="EMBL" id="FWYE01000004">
    <property type="protein sequence ID" value="SMD31417.1"/>
    <property type="molecule type" value="Genomic_DNA"/>
</dbReference>
<organism evidence="1 2">
    <name type="scientific">Picrophilus torridus (strain ATCC 700027 / DSM 9790 / JCM 10055 / NBRC 100828 / KAW 2/3)</name>
    <dbReference type="NCBI Taxonomy" id="1122961"/>
    <lineage>
        <taxon>Archaea</taxon>
        <taxon>Methanobacteriati</taxon>
        <taxon>Thermoplasmatota</taxon>
        <taxon>Thermoplasmata</taxon>
        <taxon>Thermoplasmatales</taxon>
        <taxon>Picrophilaceae</taxon>
        <taxon>Picrophilus</taxon>
    </lineage>
</organism>
<protein>
    <submittedName>
        <fullName evidence="1">Uncharacterized protein</fullName>
    </submittedName>
</protein>
<evidence type="ECO:0000313" key="1">
    <source>
        <dbReference type="EMBL" id="SMD31417.1"/>
    </source>
</evidence>
<comment type="caution">
    <text evidence="1">The sequence shown here is derived from an EMBL/GenBank/DDBJ whole genome shotgun (WGS) entry which is preliminary data.</text>
</comment>
<gene>
    <name evidence="1" type="ORF">SAMN02745355_1351</name>
</gene>
<dbReference type="Proteomes" id="UP000192315">
    <property type="component" value="Unassembled WGS sequence"/>
</dbReference>
<reference evidence="1 2" key="1">
    <citation type="submission" date="2017-04" db="EMBL/GenBank/DDBJ databases">
        <authorList>
            <person name="Varghese N."/>
            <person name="Submissions S."/>
        </authorList>
    </citation>
    <scope>NUCLEOTIDE SEQUENCE [LARGE SCALE GENOMIC DNA]</scope>
    <source>
        <strain evidence="1 2">DSM 9789</strain>
    </source>
</reference>